<dbReference type="GO" id="GO:0004177">
    <property type="term" value="F:aminopeptidase activity"/>
    <property type="evidence" value="ECO:0007669"/>
    <property type="project" value="UniProtKB-KW"/>
</dbReference>
<sequence length="394" mass="44771">MIITVEKSEREYRLSQVRSLLKKKEYKALLFVADSYLGKKGSLRYLFDNHLIHRYGYGLILENTQYQILPSGLHWCTDRRVPDTLFPKDHEALEVVRRLKQHNVQNGKIGVVGLNNTMKLEDFKFLQRELPEIQWEDASIAFEEVRSIKSEAEINGIKEANRIIEEGFDKIIENIRSGMTEEEAVSVAYSTVHALGAKDTLFLTLSSENPGEVEPYFLNPRPRVIKENDYLIVSLEITGPSGHWVEHSRMFCFGERDVEMEKMAGLVAKGIEYAERAMKPGVKVTDIQAEVEKIAAAEGTLCGHLTGHAIGMDVIERPFVARPAELSFIGVEVPTGDDEQLLYLQEGMVISFHPQIMNREMNKSAYMSDVFVITKDGAERLSNRSHEVILIKGR</sequence>
<organism evidence="2 3">
    <name type="scientific">Schinkia azotoformans MEV2011</name>
    <dbReference type="NCBI Taxonomy" id="1348973"/>
    <lineage>
        <taxon>Bacteria</taxon>
        <taxon>Bacillati</taxon>
        <taxon>Bacillota</taxon>
        <taxon>Bacilli</taxon>
        <taxon>Bacillales</taxon>
        <taxon>Bacillaceae</taxon>
        <taxon>Calidifontibacillus/Schinkia group</taxon>
        <taxon>Schinkia</taxon>
    </lineage>
</organism>
<dbReference type="Proteomes" id="UP000027936">
    <property type="component" value="Unassembled WGS sequence"/>
</dbReference>
<dbReference type="SUPFAM" id="SSF55920">
    <property type="entry name" value="Creatinase/aminopeptidase"/>
    <property type="match status" value="1"/>
</dbReference>
<dbReference type="InterPro" id="IPR036005">
    <property type="entry name" value="Creatinase/aminopeptidase-like"/>
</dbReference>
<protein>
    <submittedName>
        <fullName evidence="2">Xaa-Pro aminopeptidase</fullName>
    </submittedName>
</protein>
<dbReference type="SUPFAM" id="SSF53092">
    <property type="entry name" value="Creatinase/prolidase N-terminal domain"/>
    <property type="match status" value="1"/>
</dbReference>
<name>A0A072P0E9_SCHAZ</name>
<dbReference type="InterPro" id="IPR050659">
    <property type="entry name" value="Peptidase_M24B"/>
</dbReference>
<dbReference type="PANTHER" id="PTHR46112">
    <property type="entry name" value="AMINOPEPTIDASE"/>
    <property type="match status" value="1"/>
</dbReference>
<dbReference type="RefSeq" id="WP_035195008.1">
    <property type="nucleotide sequence ID" value="NZ_JJRY01000005.1"/>
</dbReference>
<dbReference type="Pfam" id="PF00557">
    <property type="entry name" value="Peptidase_M24"/>
    <property type="match status" value="1"/>
</dbReference>
<proteinExistence type="predicted"/>
<dbReference type="InterPro" id="IPR029149">
    <property type="entry name" value="Creatin/AminoP/Spt16_N"/>
</dbReference>
<dbReference type="Gene3D" id="3.90.230.10">
    <property type="entry name" value="Creatinase/methionine aminopeptidase superfamily"/>
    <property type="match status" value="1"/>
</dbReference>
<gene>
    <name evidence="2" type="ORF">M670_01797</name>
</gene>
<comment type="caution">
    <text evidence="2">The sequence shown here is derived from an EMBL/GenBank/DDBJ whole genome shotgun (WGS) entry which is preliminary data.</text>
</comment>
<keyword evidence="2" id="KW-0378">Hydrolase</keyword>
<evidence type="ECO:0000313" key="2">
    <source>
        <dbReference type="EMBL" id="KEF38980.1"/>
    </source>
</evidence>
<dbReference type="OrthoDB" id="9806388at2"/>
<keyword evidence="2" id="KW-0645">Protease</keyword>
<keyword evidence="2" id="KW-0031">Aminopeptidase</keyword>
<evidence type="ECO:0000259" key="1">
    <source>
        <dbReference type="Pfam" id="PF00557"/>
    </source>
</evidence>
<reference evidence="2 3" key="1">
    <citation type="submission" date="2014-04" db="EMBL/GenBank/DDBJ databases">
        <title>Draft genome sequence of Bacillus azotoformans MEV2011, a (co-) denitrifying strain unable to grow in the presence of oxygen.</title>
        <authorList>
            <person name="Nielsen M."/>
            <person name="Schreiber L."/>
            <person name="Finster K."/>
            <person name="Schramm A."/>
        </authorList>
    </citation>
    <scope>NUCLEOTIDE SEQUENCE [LARGE SCALE GENOMIC DNA]</scope>
    <source>
        <strain evidence="2 3">MEV2011</strain>
    </source>
</reference>
<accession>A0A072P0E9</accession>
<dbReference type="InterPro" id="IPR000994">
    <property type="entry name" value="Pept_M24"/>
</dbReference>
<dbReference type="PATRIC" id="fig|1348973.3.peg.1757"/>
<dbReference type="EMBL" id="JJRY01000005">
    <property type="protein sequence ID" value="KEF38980.1"/>
    <property type="molecule type" value="Genomic_DNA"/>
</dbReference>
<dbReference type="PANTHER" id="PTHR46112:SF2">
    <property type="entry name" value="XAA-PRO AMINOPEPTIDASE P-RELATED"/>
    <property type="match status" value="1"/>
</dbReference>
<dbReference type="Gene3D" id="3.40.350.10">
    <property type="entry name" value="Creatinase/prolidase N-terminal domain"/>
    <property type="match status" value="1"/>
</dbReference>
<dbReference type="CDD" id="cd01066">
    <property type="entry name" value="APP_MetAP"/>
    <property type="match status" value="1"/>
</dbReference>
<evidence type="ECO:0000313" key="3">
    <source>
        <dbReference type="Proteomes" id="UP000027936"/>
    </source>
</evidence>
<dbReference type="AlphaFoldDB" id="A0A072P0E9"/>
<feature type="domain" description="Peptidase M24" evidence="1">
    <location>
        <begin position="156"/>
        <end position="375"/>
    </location>
</feature>